<dbReference type="Proteomes" id="UP001407347">
    <property type="component" value="Unassembled WGS sequence"/>
</dbReference>
<name>A0ABV0A6R3_9HYPH</name>
<dbReference type="EMBL" id="JAQYXP010000007">
    <property type="protein sequence ID" value="MEN3238730.1"/>
    <property type="molecule type" value="Genomic_DNA"/>
</dbReference>
<keyword evidence="2" id="KW-1185">Reference proteome</keyword>
<accession>A0ABV0A6R3</accession>
<protein>
    <submittedName>
        <fullName evidence="1">Uncharacterized protein</fullName>
    </submittedName>
</protein>
<reference evidence="1 2" key="1">
    <citation type="journal article" date="2023" name="PLoS ONE">
        <title>Complete genome assembly of Hawai'i environmental nontuberculous mycobacteria reveals unexpected co-isolation with methylobacteria.</title>
        <authorList>
            <person name="Hendrix J."/>
            <person name="Epperson L.E."/>
            <person name="Tong E.I."/>
            <person name="Chan Y.L."/>
            <person name="Hasan N.A."/>
            <person name="Dawrs S.N."/>
            <person name="Norton G.J."/>
            <person name="Virdi R."/>
            <person name="Crooks J.L."/>
            <person name="Chan E.D."/>
            <person name="Honda J.R."/>
            <person name="Strong M."/>
        </authorList>
    </citation>
    <scope>NUCLEOTIDE SEQUENCE [LARGE SCALE GENOMIC DNA]</scope>
    <source>
        <strain evidence="1 2">NJH_HI04-1</strain>
    </source>
</reference>
<dbReference type="RefSeq" id="WP_298963498.1">
    <property type="nucleotide sequence ID" value="NZ_JAQYXP010000007.1"/>
</dbReference>
<evidence type="ECO:0000313" key="1">
    <source>
        <dbReference type="EMBL" id="MEN3238730.1"/>
    </source>
</evidence>
<gene>
    <name evidence="1" type="ORF">PUR29_35420</name>
</gene>
<sequence length="326" mass="35870">MTTTIGDFTITGLADGAAVRFSIADPTMLPRFKQAFPRARFAVATRSWHVPGRLAVDRVAGFAEAVAQERRVEQARIEQILRDAEFDGQPVALDTPGLEGHQYLAALALNGQRLSSPHVLVSVWGESVRVRFPYDETAVALIRAIPGAHFHRDTKDWSISVAKVRLLHGMIDRMEASLARASATEEEARGQGDQEPDWLTGLRAHEATSQRRLANRILMLVALRPAVGAIVRLNAKARVIEGYGCSFVVDANTASVWGPHFRGQEGQPCCYAYTRAATSRETVALEAQEAACEAERVRLLRMGRARWVGRGYAVAHPHPSAHRHQS</sequence>
<organism evidence="1 2">
    <name type="scientific">Methylobacterium ajmalii</name>
    <dbReference type="NCBI Taxonomy" id="2738439"/>
    <lineage>
        <taxon>Bacteria</taxon>
        <taxon>Pseudomonadati</taxon>
        <taxon>Pseudomonadota</taxon>
        <taxon>Alphaproteobacteria</taxon>
        <taxon>Hyphomicrobiales</taxon>
        <taxon>Methylobacteriaceae</taxon>
        <taxon>Methylobacterium</taxon>
    </lineage>
</organism>
<comment type="caution">
    <text evidence="1">The sequence shown here is derived from an EMBL/GenBank/DDBJ whole genome shotgun (WGS) entry which is preliminary data.</text>
</comment>
<evidence type="ECO:0000313" key="2">
    <source>
        <dbReference type="Proteomes" id="UP001407347"/>
    </source>
</evidence>
<proteinExistence type="predicted"/>